<evidence type="ECO:0000313" key="3">
    <source>
        <dbReference type="Proteomes" id="UP000195570"/>
    </source>
</evidence>
<comment type="caution">
    <text evidence="2">The sequence shown here is derived from an EMBL/GenBank/DDBJ whole genome shotgun (WGS) entry which is preliminary data.</text>
</comment>
<dbReference type="RefSeq" id="XP_067080597.1">
    <property type="nucleotide sequence ID" value="XM_067224496.1"/>
</dbReference>
<gene>
    <name evidence="2" type="ORF">TEOVI_000123000</name>
</gene>
<organism evidence="2 3">
    <name type="scientific">Trypanosoma equiperdum</name>
    <dbReference type="NCBI Taxonomy" id="5694"/>
    <lineage>
        <taxon>Eukaryota</taxon>
        <taxon>Discoba</taxon>
        <taxon>Euglenozoa</taxon>
        <taxon>Kinetoplastea</taxon>
        <taxon>Metakinetoplastina</taxon>
        <taxon>Trypanosomatida</taxon>
        <taxon>Trypanosomatidae</taxon>
        <taxon>Trypanosoma</taxon>
    </lineage>
</organism>
<dbReference type="VEuPathDB" id="TriTrypDB:TEOVI_000123000"/>
<sequence length="155" mass="17003">MPTPADVNPTTGEEVSELPEMTTIGRQLLITPEEIKAMPKAQVTEKVKERIKSIYGTGPTDFKTNYLSALTIKESYNLGDQSESASIEDIAQKPNAEEILAHFIGLDYRRPKTENENQGSSDKDSGEELTAKKSKKGDNKKDGDNKDATANCTSH</sequence>
<name>A0A1G4ICD0_TRYEQ</name>
<dbReference type="GeneID" id="92375170"/>
<keyword evidence="3" id="KW-1185">Reference proteome</keyword>
<feature type="compositionally biased region" description="Basic and acidic residues" evidence="1">
    <location>
        <begin position="107"/>
        <end position="147"/>
    </location>
</feature>
<dbReference type="AlphaFoldDB" id="A0A1G4ICD0"/>
<dbReference type="EMBL" id="CZPT02001280">
    <property type="protein sequence ID" value="SCU69664.1"/>
    <property type="molecule type" value="Genomic_DNA"/>
</dbReference>
<proteinExistence type="predicted"/>
<protein>
    <submittedName>
        <fullName evidence="2">Uncharacterized protein</fullName>
    </submittedName>
</protein>
<evidence type="ECO:0000313" key="2">
    <source>
        <dbReference type="EMBL" id="SCU69664.1"/>
    </source>
</evidence>
<evidence type="ECO:0000256" key="1">
    <source>
        <dbReference type="SAM" id="MobiDB-lite"/>
    </source>
</evidence>
<dbReference type="Proteomes" id="UP000195570">
    <property type="component" value="Unassembled WGS sequence"/>
</dbReference>
<reference evidence="2" key="1">
    <citation type="submission" date="2016-09" db="EMBL/GenBank/DDBJ databases">
        <authorList>
            <person name="Hebert L."/>
            <person name="Moumen B."/>
        </authorList>
    </citation>
    <scope>NUCLEOTIDE SEQUENCE [LARGE SCALE GENOMIC DNA]</scope>
    <source>
        <strain evidence="2">OVI</strain>
    </source>
</reference>
<accession>A0A1G4ICD0</accession>
<feature type="region of interest" description="Disordered" evidence="1">
    <location>
        <begin position="106"/>
        <end position="155"/>
    </location>
</feature>